<proteinExistence type="predicted"/>
<dbReference type="Pfam" id="PF13302">
    <property type="entry name" value="Acetyltransf_3"/>
    <property type="match status" value="1"/>
</dbReference>
<reference evidence="2 3" key="1">
    <citation type="submission" date="2019-03" db="EMBL/GenBank/DDBJ databases">
        <title>Genomic Encyclopedia of Archaeal and Bacterial Type Strains, Phase II (KMG-II): from individual species to whole genera.</title>
        <authorList>
            <person name="Goeker M."/>
        </authorList>
    </citation>
    <scope>NUCLEOTIDE SEQUENCE [LARGE SCALE GENOMIC DNA]</scope>
    <source>
        <strain evidence="2 3">DSM 28323</strain>
    </source>
</reference>
<evidence type="ECO:0000313" key="3">
    <source>
        <dbReference type="Proteomes" id="UP000295741"/>
    </source>
</evidence>
<name>A0A4R6IW52_9BACT</name>
<dbReference type="Proteomes" id="UP000295741">
    <property type="component" value="Unassembled WGS sequence"/>
</dbReference>
<dbReference type="GO" id="GO:0016747">
    <property type="term" value="F:acyltransferase activity, transferring groups other than amino-acyl groups"/>
    <property type="evidence" value="ECO:0007669"/>
    <property type="project" value="InterPro"/>
</dbReference>
<dbReference type="RefSeq" id="WP_133474785.1">
    <property type="nucleotide sequence ID" value="NZ_SNWP01000011.1"/>
</dbReference>
<dbReference type="PANTHER" id="PTHR43415:SF3">
    <property type="entry name" value="GNAT-FAMILY ACETYLTRANSFERASE"/>
    <property type="match status" value="1"/>
</dbReference>
<dbReference type="SUPFAM" id="SSF55729">
    <property type="entry name" value="Acyl-CoA N-acyltransferases (Nat)"/>
    <property type="match status" value="1"/>
</dbReference>
<keyword evidence="2" id="KW-0808">Transferase</keyword>
<dbReference type="PROSITE" id="PS51186">
    <property type="entry name" value="GNAT"/>
    <property type="match status" value="1"/>
</dbReference>
<dbReference type="PANTHER" id="PTHR43415">
    <property type="entry name" value="SPERMIDINE N(1)-ACETYLTRANSFERASE"/>
    <property type="match status" value="1"/>
</dbReference>
<sequence length="185" mass="21366">MIVFLESSKVILSPISLSLVQEGSYSQWINDQASDLFTQHAILPHTTESLYAYAENKQKERNSIWLGIIYKENNKHVGNIDISDIDWINRVGTYNILIGEKKYHGKGIGYEASHLILNHVFNRLNLNRIQLGVDERNKGAIGLYQKLGFREEGRFENGILASGEYFDIIRMRILQKEYLIDKKHV</sequence>
<dbReference type="InterPro" id="IPR016181">
    <property type="entry name" value="Acyl_CoA_acyltransferase"/>
</dbReference>
<accession>A0A4R6IW52</accession>
<dbReference type="Gene3D" id="3.40.630.30">
    <property type="match status" value="1"/>
</dbReference>
<evidence type="ECO:0000313" key="2">
    <source>
        <dbReference type="EMBL" id="TDO26912.1"/>
    </source>
</evidence>
<dbReference type="EMBL" id="SNWP01000011">
    <property type="protein sequence ID" value="TDO26912.1"/>
    <property type="molecule type" value="Genomic_DNA"/>
</dbReference>
<dbReference type="InterPro" id="IPR000182">
    <property type="entry name" value="GNAT_dom"/>
</dbReference>
<keyword evidence="3" id="KW-1185">Reference proteome</keyword>
<comment type="caution">
    <text evidence="2">The sequence shown here is derived from an EMBL/GenBank/DDBJ whole genome shotgun (WGS) entry which is preliminary data.</text>
</comment>
<feature type="domain" description="N-acetyltransferase" evidence="1">
    <location>
        <begin position="15"/>
        <end position="172"/>
    </location>
</feature>
<gene>
    <name evidence="2" type="ORF">BC659_2227</name>
</gene>
<protein>
    <submittedName>
        <fullName evidence="2">RimJ/RimL family protein N-acetyltransferase</fullName>
    </submittedName>
</protein>
<dbReference type="OrthoDB" id="9811523at2"/>
<organism evidence="2 3">
    <name type="scientific">Sediminibacterium goheungense</name>
    <dbReference type="NCBI Taxonomy" id="1086393"/>
    <lineage>
        <taxon>Bacteria</taxon>
        <taxon>Pseudomonadati</taxon>
        <taxon>Bacteroidota</taxon>
        <taxon>Chitinophagia</taxon>
        <taxon>Chitinophagales</taxon>
        <taxon>Chitinophagaceae</taxon>
        <taxon>Sediminibacterium</taxon>
    </lineage>
</organism>
<dbReference type="AlphaFoldDB" id="A0A4R6IW52"/>
<evidence type="ECO:0000259" key="1">
    <source>
        <dbReference type="PROSITE" id="PS51186"/>
    </source>
</evidence>